<evidence type="ECO:0000259" key="2">
    <source>
        <dbReference type="Pfam" id="PF13399"/>
    </source>
</evidence>
<feature type="compositionally biased region" description="Low complexity" evidence="1">
    <location>
        <begin position="78"/>
        <end position="89"/>
    </location>
</feature>
<feature type="domain" description="LytR/CpsA/Psr regulator C-terminal" evidence="2">
    <location>
        <begin position="99"/>
        <end position="189"/>
    </location>
</feature>
<accession>A0A8A1UPQ5</accession>
<reference evidence="3" key="3">
    <citation type="journal article" date="2021" name="bioRxiv">
        <title>Bilateral symmetry of linear streptomycete chromosomes.</title>
        <authorList>
            <person name="Algora-Gallardo L."/>
            <person name="Schniete J.K."/>
            <person name="Mark D.R."/>
            <person name="Hunter I.S."/>
            <person name="Herron P.R."/>
        </authorList>
    </citation>
    <scope>NUCLEOTIDE SEQUENCE</scope>
    <source>
        <strain evidence="3">ATCC 10970</strain>
    </source>
</reference>
<gene>
    <name evidence="3" type="ORF">SRIM_022345</name>
</gene>
<dbReference type="Pfam" id="PF13399">
    <property type="entry name" value="LytR_C"/>
    <property type="match status" value="1"/>
</dbReference>
<protein>
    <submittedName>
        <fullName evidence="3">LytR C-terminal domain-containing protein</fullName>
    </submittedName>
</protein>
<dbReference type="Gene3D" id="3.30.70.2390">
    <property type="match status" value="1"/>
</dbReference>
<reference evidence="3" key="1">
    <citation type="submission" date="2012-12" db="EMBL/GenBank/DDBJ databases">
        <authorList>
            <person name="Pethick F.E."/>
            <person name="MacFadyen A.C."/>
            <person name="Tang Z."/>
            <person name="Sangal V."/>
            <person name="Tze-Tze L."/>
            <person name="Chu J."/>
            <person name="Guo M."/>
            <person name="Kirby R."/>
            <person name="Hoskisson P.A."/>
            <person name="Herron P.R."/>
            <person name="Hunter I.S."/>
        </authorList>
    </citation>
    <scope>NUCLEOTIDE SEQUENCE</scope>
    <source>
        <strain evidence="3">ATCC 10970</strain>
    </source>
</reference>
<dbReference type="GeneID" id="66856764"/>
<feature type="region of interest" description="Disordered" evidence="1">
    <location>
        <begin position="65"/>
        <end position="97"/>
    </location>
</feature>
<dbReference type="AlphaFoldDB" id="A0A8A1UPQ5"/>
<name>A0A8A1UPQ5_STRR1</name>
<dbReference type="RefSeq" id="WP_030191725.1">
    <property type="nucleotide sequence ID" value="NZ_CP048261.1"/>
</dbReference>
<dbReference type="EMBL" id="CP048261">
    <property type="protein sequence ID" value="QST82533.1"/>
    <property type="molecule type" value="Genomic_DNA"/>
</dbReference>
<evidence type="ECO:0000313" key="4">
    <source>
        <dbReference type="Proteomes" id="UP000011074"/>
    </source>
</evidence>
<reference evidence="3" key="2">
    <citation type="submission" date="2020-01" db="EMBL/GenBank/DDBJ databases">
        <authorList>
            <person name="Algora L."/>
            <person name="Schniete J.K."/>
            <person name="MacFadyen A."/>
            <person name="Hoskisson P.A."/>
            <person name="Hunter I.S."/>
            <person name="Herron P.R."/>
        </authorList>
    </citation>
    <scope>NUCLEOTIDE SEQUENCE</scope>
    <source>
        <strain evidence="3">ATCC 10970</strain>
    </source>
</reference>
<dbReference type="Proteomes" id="UP000011074">
    <property type="component" value="Chromosome"/>
</dbReference>
<proteinExistence type="predicted"/>
<organism evidence="3 4">
    <name type="scientific">Streptomyces rimosus subsp. rimosus (strain ATCC 10970 / DSM 40260 / JCM 4667 / NRRL 2234)</name>
    <dbReference type="NCBI Taxonomy" id="1265868"/>
    <lineage>
        <taxon>Bacteria</taxon>
        <taxon>Bacillati</taxon>
        <taxon>Actinomycetota</taxon>
        <taxon>Actinomycetes</taxon>
        <taxon>Kitasatosporales</taxon>
        <taxon>Streptomycetaceae</taxon>
        <taxon>Streptomyces</taxon>
    </lineage>
</organism>
<evidence type="ECO:0000256" key="1">
    <source>
        <dbReference type="SAM" id="MobiDB-lite"/>
    </source>
</evidence>
<sequence length="217" mass="22419">MSMLTPPGMGGKKYRITGDRYPRMRRPRHRRRITLVIAAAVCALALAGWGTLQLIDVFGGRGGTAQAAQDKKKCPPDGAQQAGSASSSGTGKPLPKPADVSVNVFNATARGGLAKTTADELKKRGFKVGKVGNAPPAYDKKVKGTGVFLGAQTASDGARKVLGTQLEGAESKTDTRKTGDVDLIIGDTFKALAEPAAAQKSLTALTAPSKTAPGCRS</sequence>
<evidence type="ECO:0000313" key="3">
    <source>
        <dbReference type="EMBL" id="QST82533.1"/>
    </source>
</evidence>
<dbReference type="InterPro" id="IPR027381">
    <property type="entry name" value="LytR/CpsA/Psr_C"/>
</dbReference>